<dbReference type="Gene3D" id="1.20.920.10">
    <property type="entry name" value="Bromodomain-like"/>
    <property type="match status" value="1"/>
</dbReference>
<feature type="compositionally biased region" description="Basic and acidic residues" evidence="3">
    <location>
        <begin position="42"/>
        <end position="71"/>
    </location>
</feature>
<proteinExistence type="predicted"/>
<feature type="region of interest" description="Disordered" evidence="3">
    <location>
        <begin position="381"/>
        <end position="405"/>
    </location>
</feature>
<dbReference type="SUPFAM" id="SSF47370">
    <property type="entry name" value="Bromodomain"/>
    <property type="match status" value="1"/>
</dbReference>
<dbReference type="PANTHER" id="PTHR22881:SF26">
    <property type="entry name" value="BROMODOMAIN CONTAINING PROTEIN, EXPRESSED"/>
    <property type="match status" value="1"/>
</dbReference>
<dbReference type="EMBL" id="KN655125">
    <property type="protein sequence ID" value="KHN24710.1"/>
    <property type="molecule type" value="Genomic_DNA"/>
</dbReference>
<evidence type="ECO:0000256" key="1">
    <source>
        <dbReference type="ARBA" id="ARBA00023117"/>
    </source>
</evidence>
<reference evidence="5" key="1">
    <citation type="submission" date="2014-07" db="EMBL/GenBank/DDBJ databases">
        <title>Identification of a novel salt tolerance gene in wild soybean by whole-genome sequencing.</title>
        <authorList>
            <person name="Lam H.-M."/>
            <person name="Qi X."/>
            <person name="Li M.-W."/>
            <person name="Liu X."/>
            <person name="Xie M."/>
            <person name="Ni M."/>
            <person name="Xu X."/>
        </authorList>
    </citation>
    <scope>NUCLEOTIDE SEQUENCE [LARGE SCALE GENOMIC DNA]</scope>
    <source>
        <tissue evidence="5">Root</tissue>
    </source>
</reference>
<dbReference type="InterPro" id="IPR051831">
    <property type="entry name" value="Bromodomain_contain_prot"/>
</dbReference>
<dbReference type="PANTHER" id="PTHR22881">
    <property type="entry name" value="BROMODOMAIN CONTAINING PROTEIN"/>
    <property type="match status" value="1"/>
</dbReference>
<sequence>DEIDFTENRRSRRIVDLEGKKQQERERNLTLALEKNISSINNDRRKGKETMEVRHDSNDFNKDEESPIKKEHKSKELDQLISLIKELGKHDKNASASRTNDSSQNCMPLKSILENIIDFLQRKDTSGLFAAPTNLDVVENYHKIVKQPMDFGTMRAKLHEDMYTNFNQFKRDIFLICSNAMHASPKTSKYHEVAKHINRYAKGIFEALNADLGLFHSELSLNKRGPSTKQQKEKLIRTPRRVATKCAGRNNATHSTVPETEKRDKYWPPSKPLVAEVLNAKKPIIQLNENVSKYKESLLRFVKDLGPTAQKVAAKRLEVVSLSPVENVSSFHGPIQEPTNQLHLGSSRTSNTRLWNTSAGIQNMLAAGISSNAFACVRPTSMISGPPQPRLSGNRNNLPGSSRNPNPCLLSQSMADYSVSCMPSNNLTELLPLMHQPRPRESMYAMPSNNLTGLSPFPHRANSASRLNPLRLSPHGPVSQQEQNSSFLQMLLGGETNNYGGGGAQIGQPEEAPPQLPLDNDNDHDEVPDLELHL</sequence>
<evidence type="ECO:0000256" key="3">
    <source>
        <dbReference type="SAM" id="MobiDB-lite"/>
    </source>
</evidence>
<dbReference type="SMART" id="SM00297">
    <property type="entry name" value="BROMO"/>
    <property type="match status" value="1"/>
</dbReference>
<feature type="compositionally biased region" description="Basic and acidic residues" evidence="3">
    <location>
        <begin position="525"/>
        <end position="534"/>
    </location>
</feature>
<dbReference type="PROSITE" id="PS50014">
    <property type="entry name" value="BROMODOMAIN_2"/>
    <property type="match status" value="1"/>
</dbReference>
<accession>A0A0B2QTC7</accession>
<feature type="domain" description="Bromo" evidence="4">
    <location>
        <begin position="121"/>
        <end position="191"/>
    </location>
</feature>
<dbReference type="Pfam" id="PF00439">
    <property type="entry name" value="Bromodomain"/>
    <property type="match status" value="1"/>
</dbReference>
<dbReference type="Proteomes" id="UP000053555">
    <property type="component" value="Unassembled WGS sequence"/>
</dbReference>
<evidence type="ECO:0000256" key="2">
    <source>
        <dbReference type="PROSITE-ProRule" id="PRU00035"/>
    </source>
</evidence>
<feature type="region of interest" description="Disordered" evidence="3">
    <location>
        <begin position="492"/>
        <end position="534"/>
    </location>
</feature>
<evidence type="ECO:0000259" key="4">
    <source>
        <dbReference type="PROSITE" id="PS50014"/>
    </source>
</evidence>
<feature type="compositionally biased region" description="Polar residues" evidence="3">
    <location>
        <begin position="391"/>
        <end position="405"/>
    </location>
</feature>
<dbReference type="InterPro" id="IPR001487">
    <property type="entry name" value="Bromodomain"/>
</dbReference>
<feature type="non-terminal residue" evidence="5">
    <location>
        <position position="1"/>
    </location>
</feature>
<keyword evidence="1 2" id="KW-0103">Bromodomain</keyword>
<name>A0A0B2QTC7_GLYSO</name>
<gene>
    <name evidence="5" type="ORF">glysoja_029779</name>
</gene>
<evidence type="ECO:0000313" key="5">
    <source>
        <dbReference type="EMBL" id="KHN24710.1"/>
    </source>
</evidence>
<dbReference type="AlphaFoldDB" id="A0A0B2QTC7"/>
<dbReference type="InterPro" id="IPR036427">
    <property type="entry name" value="Bromodomain-like_sf"/>
</dbReference>
<organism evidence="5">
    <name type="scientific">Glycine soja</name>
    <name type="common">Wild soybean</name>
    <dbReference type="NCBI Taxonomy" id="3848"/>
    <lineage>
        <taxon>Eukaryota</taxon>
        <taxon>Viridiplantae</taxon>
        <taxon>Streptophyta</taxon>
        <taxon>Embryophyta</taxon>
        <taxon>Tracheophyta</taxon>
        <taxon>Spermatophyta</taxon>
        <taxon>Magnoliopsida</taxon>
        <taxon>eudicotyledons</taxon>
        <taxon>Gunneridae</taxon>
        <taxon>Pentapetalae</taxon>
        <taxon>rosids</taxon>
        <taxon>fabids</taxon>
        <taxon>Fabales</taxon>
        <taxon>Fabaceae</taxon>
        <taxon>Papilionoideae</taxon>
        <taxon>50 kb inversion clade</taxon>
        <taxon>NPAAA clade</taxon>
        <taxon>indigoferoid/millettioid clade</taxon>
        <taxon>Phaseoleae</taxon>
        <taxon>Glycine</taxon>
        <taxon>Glycine subgen. Soja</taxon>
    </lineage>
</organism>
<feature type="region of interest" description="Disordered" evidence="3">
    <location>
        <begin position="40"/>
        <end position="71"/>
    </location>
</feature>
<dbReference type="PRINTS" id="PR00503">
    <property type="entry name" value="BROMODOMAIN"/>
</dbReference>
<protein>
    <submittedName>
        <fullName evidence="5">Bromodomain-containing protein 9</fullName>
    </submittedName>
</protein>